<dbReference type="Proteomes" id="UP000823757">
    <property type="component" value="Unassembled WGS sequence"/>
</dbReference>
<reference evidence="2" key="1">
    <citation type="submission" date="2020-10" db="EMBL/GenBank/DDBJ databases">
        <authorList>
            <person name="Gilroy R."/>
        </authorList>
    </citation>
    <scope>NUCLEOTIDE SEQUENCE</scope>
    <source>
        <strain evidence="2">B1-13419</strain>
    </source>
</reference>
<gene>
    <name evidence="2" type="ORF">IAB91_06585</name>
</gene>
<dbReference type="GO" id="GO:0019698">
    <property type="term" value="P:D-galacturonate catabolic process"/>
    <property type="evidence" value="ECO:0007669"/>
    <property type="project" value="TreeGrafter"/>
</dbReference>
<dbReference type="PANTHER" id="PTHR30536">
    <property type="entry name" value="ALTRONATE/GALACTARATE DEHYDRATASE"/>
    <property type="match status" value="1"/>
</dbReference>
<dbReference type="AlphaFoldDB" id="A0A9D9ILW2"/>
<sequence length="258" mass="27374">LRQIAAAAANDRREDIPASELRIGLKCGGSDGFSGITANPLLGRFSDWIVRQGGTTVLTEVPEMFGAETLLMARCKDRSTFDRTVRMINGFKEYFIRNGQPVYENPSPGNKAGGISTLEEKSLGCTQKSGKSEVTGVMEYGERITEHGLNLLCAPGNDLVAATALAASGCQMVLFTTGRGTPFGTFVPTVKVSSNSKLAESKPGWIDFNAGVIVDGKAAAQTDDEFIDFVLETASGAPVCNEKAGYSEIAIFKTGVTL</sequence>
<dbReference type="PANTHER" id="PTHR30536:SF5">
    <property type="entry name" value="ALTRONATE DEHYDRATASE"/>
    <property type="match status" value="1"/>
</dbReference>
<keyword evidence="2" id="KW-0378">Hydrolase</keyword>
<dbReference type="InterPro" id="IPR048332">
    <property type="entry name" value="GD_AH_C"/>
</dbReference>
<name>A0A9D9ILW2_9BACT</name>
<organism evidence="2 3">
    <name type="scientific">Candidatus Cryptobacteroides faecigallinarum</name>
    <dbReference type="NCBI Taxonomy" id="2840763"/>
    <lineage>
        <taxon>Bacteria</taxon>
        <taxon>Pseudomonadati</taxon>
        <taxon>Bacteroidota</taxon>
        <taxon>Bacteroidia</taxon>
        <taxon>Bacteroidales</taxon>
        <taxon>Candidatus Cryptobacteroides</taxon>
    </lineage>
</organism>
<evidence type="ECO:0000313" key="2">
    <source>
        <dbReference type="EMBL" id="MBO8474937.1"/>
    </source>
</evidence>
<reference evidence="2" key="2">
    <citation type="journal article" date="2021" name="PeerJ">
        <title>Extensive microbial diversity within the chicken gut microbiome revealed by metagenomics and culture.</title>
        <authorList>
            <person name="Gilroy R."/>
            <person name="Ravi A."/>
            <person name="Getino M."/>
            <person name="Pursley I."/>
            <person name="Horton D.L."/>
            <person name="Alikhan N.F."/>
            <person name="Baker D."/>
            <person name="Gharbi K."/>
            <person name="Hall N."/>
            <person name="Watson M."/>
            <person name="Adriaenssens E.M."/>
            <person name="Foster-Nyarko E."/>
            <person name="Jarju S."/>
            <person name="Secka A."/>
            <person name="Antonio M."/>
            <person name="Oren A."/>
            <person name="Chaudhuri R.R."/>
            <person name="La Ragione R."/>
            <person name="Hildebrand F."/>
            <person name="Pallen M.J."/>
        </authorList>
    </citation>
    <scope>NUCLEOTIDE SEQUENCE</scope>
    <source>
        <strain evidence="2">B1-13419</strain>
    </source>
</reference>
<accession>A0A9D9ILW2</accession>
<protein>
    <submittedName>
        <fullName evidence="2">UxaA family hydrolase</fullName>
    </submittedName>
</protein>
<feature type="non-terminal residue" evidence="2">
    <location>
        <position position="1"/>
    </location>
</feature>
<comment type="caution">
    <text evidence="2">The sequence shown here is derived from an EMBL/GenBank/DDBJ whole genome shotgun (WGS) entry which is preliminary data.</text>
</comment>
<evidence type="ECO:0000313" key="3">
    <source>
        <dbReference type="Proteomes" id="UP000823757"/>
    </source>
</evidence>
<dbReference type="InterPro" id="IPR052172">
    <property type="entry name" value="UxaA_altronate/galactarate_dh"/>
</dbReference>
<feature type="domain" description="D-galactarate/Altronate dehydratase C-terminal" evidence="1">
    <location>
        <begin position="18"/>
        <end position="256"/>
    </location>
</feature>
<evidence type="ECO:0000259" key="1">
    <source>
        <dbReference type="Pfam" id="PF20629"/>
    </source>
</evidence>
<proteinExistence type="predicted"/>
<dbReference type="GO" id="GO:0016787">
    <property type="term" value="F:hydrolase activity"/>
    <property type="evidence" value="ECO:0007669"/>
    <property type="project" value="UniProtKB-KW"/>
</dbReference>
<dbReference type="EMBL" id="JADIMD010000101">
    <property type="protein sequence ID" value="MBO8474937.1"/>
    <property type="molecule type" value="Genomic_DNA"/>
</dbReference>
<dbReference type="Pfam" id="PF20629">
    <property type="entry name" value="GD_AH_C"/>
    <property type="match status" value="1"/>
</dbReference>